<organism evidence="2 3">
    <name type="scientific">Plantactinospora mayteni</name>
    <dbReference type="NCBI Taxonomy" id="566021"/>
    <lineage>
        <taxon>Bacteria</taxon>
        <taxon>Bacillati</taxon>
        <taxon>Actinomycetota</taxon>
        <taxon>Actinomycetes</taxon>
        <taxon>Micromonosporales</taxon>
        <taxon>Micromonosporaceae</taxon>
        <taxon>Plantactinospora</taxon>
    </lineage>
</organism>
<evidence type="ECO:0000256" key="1">
    <source>
        <dbReference type="SAM" id="MobiDB-lite"/>
    </source>
</evidence>
<dbReference type="EMBL" id="BONX01000002">
    <property type="protein sequence ID" value="GIG93633.1"/>
    <property type="molecule type" value="Genomic_DNA"/>
</dbReference>
<evidence type="ECO:0000313" key="2">
    <source>
        <dbReference type="EMBL" id="GIG93633.1"/>
    </source>
</evidence>
<reference evidence="2 3" key="1">
    <citation type="submission" date="2021-01" db="EMBL/GenBank/DDBJ databases">
        <title>Whole genome shotgun sequence of Plantactinospora mayteni NBRC 109088.</title>
        <authorList>
            <person name="Komaki H."/>
            <person name="Tamura T."/>
        </authorList>
    </citation>
    <scope>NUCLEOTIDE SEQUENCE [LARGE SCALE GENOMIC DNA]</scope>
    <source>
        <strain evidence="2 3">NBRC 109088</strain>
    </source>
</reference>
<evidence type="ECO:0000313" key="3">
    <source>
        <dbReference type="Proteomes" id="UP000621500"/>
    </source>
</evidence>
<sequence length="900" mass="97270">MDGVWGPMGERAVAALVSTADRALVERLLARGGAARAAVAGDPLSTALVDVVLAGDDETLRLALTGNPAFVRDHRERALDLAGTGEPRICAALLGNPASDERLRATVFEVIDPADPSWRSPDGFVSGVLARMSDRVDHEVAEWAGRSPFGEIDREYLRTRRDSWDRQLAVLGNLWRHHGRTEVIAALAEVTPHPFAAEVVGAALAEPERDVDEQLALTERIEALRHPQWSVRLLRLADEAHARLADKYELDWSEVLAAHRERPFSVRTLRDLVGRADCPEHFLLGLVDRKAPQVAGRELLTPLAKRSPGVSLAVLAAFVRAPRGSGDADAALASVVHASLEQGTVTVDEALEVLTPLATLCGVLEKGDGLLNQAVGARVEAALGSDPGAWRALWKLLPRWRQPLARLLTAAADAGPGTPEWAKPEPAPSPGRRQHADAPKITAPRAALYALFGCCSVQVRLDVLPILDELARFDLLARHQVEPAFSDGVAAGGDRADQLMLAANRGLDDSQKARLLALGDPDVHAQFYVNLWAIPRGRLDRWRRDLAIGVRRRSGDDLDDVLAEPDLVRMSDQLRRYVFRSHLDYPGVSQWHTLSPLVESGQAEIAVEVLRAVQVPTGLLQLRLLLAVARRDGVPAAREVLGTDLSDRQYRDPPWDPPAFQAAEAALGAAGAALGAAGGDADDGEALRRLVEVVAEWSSPARWIARLRELSSFVSGMSFGGFELIQDDLLEVGAERYTMDWSLLGREHERLPFHDHLVNFLRALHDPALPPPWNTPWDDLDAALVADETTLDRILATGRPAARVLRAGSEHGWWRRPDNPLPGLCADLLGADLDAWQLAGALLDEFAGTVPELLGSAATATAARASVDVAAAPATATVAVVEQHPRFGQVGAVRTSEGAE</sequence>
<keyword evidence="3" id="KW-1185">Reference proteome</keyword>
<accession>A0ABQ4EFY7</accession>
<comment type="caution">
    <text evidence="2">The sequence shown here is derived from an EMBL/GenBank/DDBJ whole genome shotgun (WGS) entry which is preliminary data.</text>
</comment>
<dbReference type="Proteomes" id="UP000621500">
    <property type="component" value="Unassembled WGS sequence"/>
</dbReference>
<feature type="region of interest" description="Disordered" evidence="1">
    <location>
        <begin position="415"/>
        <end position="437"/>
    </location>
</feature>
<name>A0ABQ4EFY7_9ACTN</name>
<proteinExistence type="predicted"/>
<protein>
    <submittedName>
        <fullName evidence="2">Uncharacterized protein</fullName>
    </submittedName>
</protein>
<gene>
    <name evidence="2" type="ORF">Pma05_02060</name>
</gene>